<accession>A0ABV1K3Q8</accession>
<dbReference type="Proteomes" id="UP001494902">
    <property type="component" value="Unassembled WGS sequence"/>
</dbReference>
<evidence type="ECO:0000313" key="1">
    <source>
        <dbReference type="EMBL" id="MEQ3549092.1"/>
    </source>
</evidence>
<dbReference type="EMBL" id="JBEDNQ010000001">
    <property type="protein sequence ID" value="MEQ3549092.1"/>
    <property type="molecule type" value="Genomic_DNA"/>
</dbReference>
<proteinExistence type="predicted"/>
<gene>
    <name evidence="1" type="ORF">WIS52_01305</name>
</gene>
<dbReference type="RefSeq" id="WP_349296182.1">
    <property type="nucleotide sequence ID" value="NZ_JBEDNQ010000001.1"/>
</dbReference>
<keyword evidence="2" id="KW-1185">Reference proteome</keyword>
<sequence>MPDVRVHIGTVHCKKTEDTGILGSRDELYLTGTVLGGSSSRVVLTDKLSIDNGERLTYPDPELFVGRVPDGHPVRIALSAWDADSASTWKNKRKLIDAGQERLDEELAGRGTDGTVTGPRDPSSDQARELLRIVIDALQQLGESDDDDLLGTLTIDIPVDNRSVVSTVGHRWDFYGDGSDYTIGITVESRRDGATDADVAAWRQKMAEMRRRRN</sequence>
<protein>
    <submittedName>
        <fullName evidence="1">Uncharacterized protein</fullName>
    </submittedName>
</protein>
<name>A0ABV1K3Q8_9PSEU</name>
<evidence type="ECO:0000313" key="2">
    <source>
        <dbReference type="Proteomes" id="UP001494902"/>
    </source>
</evidence>
<organism evidence="1 2">
    <name type="scientific">Pseudonocardia nematodicida</name>
    <dbReference type="NCBI Taxonomy" id="1206997"/>
    <lineage>
        <taxon>Bacteria</taxon>
        <taxon>Bacillati</taxon>
        <taxon>Actinomycetota</taxon>
        <taxon>Actinomycetes</taxon>
        <taxon>Pseudonocardiales</taxon>
        <taxon>Pseudonocardiaceae</taxon>
        <taxon>Pseudonocardia</taxon>
    </lineage>
</organism>
<comment type="caution">
    <text evidence="1">The sequence shown here is derived from an EMBL/GenBank/DDBJ whole genome shotgun (WGS) entry which is preliminary data.</text>
</comment>
<reference evidence="1 2" key="1">
    <citation type="submission" date="2024-03" db="EMBL/GenBank/DDBJ databases">
        <title>Draft genome sequence of Pseudonocardia nematodicida JCM 31783.</title>
        <authorList>
            <person name="Butdee W."/>
            <person name="Duangmal K."/>
        </authorList>
    </citation>
    <scope>NUCLEOTIDE SEQUENCE [LARGE SCALE GENOMIC DNA]</scope>
    <source>
        <strain evidence="1 2">JCM 31783</strain>
    </source>
</reference>